<sequence>MKTFKWDGLLCPRSDHYSTAQRGHTVGTCGALSGMTSPSCLTTAAAKSPRRHLHSLKPSINYLDSMLCCLMQFYQKKLRKSSHDVILSKKMRNISGRINPYRNRGLVTDPNIKKYLTKKNAKMKACLVMKEITNKIKYWTGPLNGEDDRLKQHKSLQMEGQKLSNQSSVMGTEVGRSSTKKQNAMILPSRLTYIFPSGSSIAEHSVFTPIKTSSPIDSTFNLIARRENFLFTLHFQSRFWNAFYLHWADQQLPGFYKKVTL</sequence>
<name>A0AA40I6F4_CNENI</name>
<keyword evidence="2" id="KW-1185">Reference proteome</keyword>
<reference evidence="1" key="1">
    <citation type="submission" date="2023-06" db="EMBL/GenBank/DDBJ databases">
        <title>Reference genome for the Northern bat (Eptesicus nilssonii), a most northern bat species.</title>
        <authorList>
            <person name="Laine V.N."/>
            <person name="Pulliainen A.T."/>
            <person name="Lilley T.M."/>
        </authorList>
    </citation>
    <scope>NUCLEOTIDE SEQUENCE</scope>
    <source>
        <strain evidence="1">BLF_Eptnil</strain>
        <tissue evidence="1">Kidney</tissue>
    </source>
</reference>
<dbReference type="Proteomes" id="UP001177744">
    <property type="component" value="Unassembled WGS sequence"/>
</dbReference>
<comment type="caution">
    <text evidence="1">The sequence shown here is derived from an EMBL/GenBank/DDBJ whole genome shotgun (WGS) entry which is preliminary data.</text>
</comment>
<proteinExistence type="predicted"/>
<evidence type="ECO:0000313" key="2">
    <source>
        <dbReference type="Proteomes" id="UP001177744"/>
    </source>
</evidence>
<evidence type="ECO:0000313" key="1">
    <source>
        <dbReference type="EMBL" id="KAK1343834.1"/>
    </source>
</evidence>
<protein>
    <submittedName>
        <fullName evidence="1">Uncharacterized protein</fullName>
    </submittedName>
</protein>
<accession>A0AA40I6F4</accession>
<gene>
    <name evidence="1" type="ORF">QTO34_014388</name>
</gene>
<organism evidence="1 2">
    <name type="scientific">Cnephaeus nilssonii</name>
    <name type="common">Northern bat</name>
    <name type="synonym">Eptesicus nilssonii</name>
    <dbReference type="NCBI Taxonomy" id="3371016"/>
    <lineage>
        <taxon>Eukaryota</taxon>
        <taxon>Metazoa</taxon>
        <taxon>Chordata</taxon>
        <taxon>Craniata</taxon>
        <taxon>Vertebrata</taxon>
        <taxon>Euteleostomi</taxon>
        <taxon>Mammalia</taxon>
        <taxon>Eutheria</taxon>
        <taxon>Laurasiatheria</taxon>
        <taxon>Chiroptera</taxon>
        <taxon>Yangochiroptera</taxon>
        <taxon>Vespertilionidae</taxon>
        <taxon>Cnephaeus</taxon>
    </lineage>
</organism>
<dbReference type="EMBL" id="JAULJE010000004">
    <property type="protein sequence ID" value="KAK1343834.1"/>
    <property type="molecule type" value="Genomic_DNA"/>
</dbReference>
<dbReference type="AlphaFoldDB" id="A0AA40I6F4"/>